<organism evidence="1">
    <name type="scientific">Anguilla anguilla</name>
    <name type="common">European freshwater eel</name>
    <name type="synonym">Muraena anguilla</name>
    <dbReference type="NCBI Taxonomy" id="7936"/>
    <lineage>
        <taxon>Eukaryota</taxon>
        <taxon>Metazoa</taxon>
        <taxon>Chordata</taxon>
        <taxon>Craniata</taxon>
        <taxon>Vertebrata</taxon>
        <taxon>Euteleostomi</taxon>
        <taxon>Actinopterygii</taxon>
        <taxon>Neopterygii</taxon>
        <taxon>Teleostei</taxon>
        <taxon>Anguilliformes</taxon>
        <taxon>Anguillidae</taxon>
        <taxon>Anguilla</taxon>
    </lineage>
</organism>
<protein>
    <submittedName>
        <fullName evidence="1">Uncharacterized protein</fullName>
    </submittedName>
</protein>
<reference evidence="1" key="2">
    <citation type="journal article" date="2015" name="Fish Shellfish Immunol.">
        <title>Early steps in the European eel (Anguilla anguilla)-Vibrio vulnificus interaction in the gills: Role of the RtxA13 toxin.</title>
        <authorList>
            <person name="Callol A."/>
            <person name="Pajuelo D."/>
            <person name="Ebbesson L."/>
            <person name="Teles M."/>
            <person name="MacKenzie S."/>
            <person name="Amaro C."/>
        </authorList>
    </citation>
    <scope>NUCLEOTIDE SEQUENCE</scope>
</reference>
<reference evidence="1" key="1">
    <citation type="submission" date="2014-11" db="EMBL/GenBank/DDBJ databases">
        <authorList>
            <person name="Amaro Gonzalez C."/>
        </authorList>
    </citation>
    <scope>NUCLEOTIDE SEQUENCE</scope>
</reference>
<name>A0A0E9P5J8_ANGAN</name>
<accession>A0A0E9P5J8</accession>
<dbReference type="AlphaFoldDB" id="A0A0E9P5J8"/>
<sequence>MAEGTKQYNFVGLVLDLSHWIM</sequence>
<dbReference type="EMBL" id="GBXM01108858">
    <property type="protein sequence ID" value="JAG99718.1"/>
    <property type="molecule type" value="Transcribed_RNA"/>
</dbReference>
<proteinExistence type="predicted"/>
<evidence type="ECO:0000313" key="1">
    <source>
        <dbReference type="EMBL" id="JAG99718.1"/>
    </source>
</evidence>